<accession>A0A0E9WXP8</accession>
<reference evidence="1" key="2">
    <citation type="journal article" date="2015" name="Fish Shellfish Immunol.">
        <title>Early steps in the European eel (Anguilla anguilla)-Vibrio vulnificus interaction in the gills: Role of the RtxA13 toxin.</title>
        <authorList>
            <person name="Callol A."/>
            <person name="Pajuelo D."/>
            <person name="Ebbesson L."/>
            <person name="Teles M."/>
            <person name="MacKenzie S."/>
            <person name="Amaro C."/>
        </authorList>
    </citation>
    <scope>NUCLEOTIDE SEQUENCE</scope>
</reference>
<sequence length="54" mass="6148">MYLLHNNIQADIQIITNSDVTVYYTSFSTQHMCNVPVRNFSCTGCYKVTRDAAV</sequence>
<protein>
    <submittedName>
        <fullName evidence="1">Uncharacterized protein</fullName>
    </submittedName>
</protein>
<proteinExistence type="predicted"/>
<dbReference type="EMBL" id="GBXM01013621">
    <property type="protein sequence ID" value="JAH94956.1"/>
    <property type="molecule type" value="Transcribed_RNA"/>
</dbReference>
<reference evidence="1" key="1">
    <citation type="submission" date="2014-11" db="EMBL/GenBank/DDBJ databases">
        <authorList>
            <person name="Amaro Gonzalez C."/>
        </authorList>
    </citation>
    <scope>NUCLEOTIDE SEQUENCE</scope>
</reference>
<dbReference type="AlphaFoldDB" id="A0A0E9WXP8"/>
<name>A0A0E9WXP8_ANGAN</name>
<organism evidence="1">
    <name type="scientific">Anguilla anguilla</name>
    <name type="common">European freshwater eel</name>
    <name type="synonym">Muraena anguilla</name>
    <dbReference type="NCBI Taxonomy" id="7936"/>
    <lineage>
        <taxon>Eukaryota</taxon>
        <taxon>Metazoa</taxon>
        <taxon>Chordata</taxon>
        <taxon>Craniata</taxon>
        <taxon>Vertebrata</taxon>
        <taxon>Euteleostomi</taxon>
        <taxon>Actinopterygii</taxon>
        <taxon>Neopterygii</taxon>
        <taxon>Teleostei</taxon>
        <taxon>Anguilliformes</taxon>
        <taxon>Anguillidae</taxon>
        <taxon>Anguilla</taxon>
    </lineage>
</organism>
<evidence type="ECO:0000313" key="1">
    <source>
        <dbReference type="EMBL" id="JAH94956.1"/>
    </source>
</evidence>